<evidence type="ECO:0000256" key="1">
    <source>
        <dbReference type="SAM" id="MobiDB-lite"/>
    </source>
</evidence>
<dbReference type="AlphaFoldDB" id="A0AAD6N3Q3"/>
<accession>A0AAD6N3Q3</accession>
<reference evidence="2" key="1">
    <citation type="journal article" date="2023" name="IMA Fungus">
        <title>Comparative genomic study of the Penicillium genus elucidates a diverse pangenome and 15 lateral gene transfer events.</title>
        <authorList>
            <person name="Petersen C."/>
            <person name="Sorensen T."/>
            <person name="Nielsen M.R."/>
            <person name="Sondergaard T.E."/>
            <person name="Sorensen J.L."/>
            <person name="Fitzpatrick D.A."/>
            <person name="Frisvad J.C."/>
            <person name="Nielsen K.L."/>
        </authorList>
    </citation>
    <scope>NUCLEOTIDE SEQUENCE</scope>
    <source>
        <strain evidence="2">IBT 15450</strain>
    </source>
</reference>
<name>A0AAD6N3Q3_PENCN</name>
<gene>
    <name evidence="2" type="ORF">N7460_012416</name>
</gene>
<dbReference type="EMBL" id="JAQJZL010000015">
    <property type="protein sequence ID" value="KAJ6027599.1"/>
    <property type="molecule type" value="Genomic_DNA"/>
</dbReference>
<reference evidence="2" key="2">
    <citation type="submission" date="2023-01" db="EMBL/GenBank/DDBJ databases">
        <authorList>
            <person name="Petersen C."/>
        </authorList>
    </citation>
    <scope>NUCLEOTIDE SEQUENCE</scope>
    <source>
        <strain evidence="2">IBT 15450</strain>
    </source>
</reference>
<proteinExistence type="predicted"/>
<sequence length="121" mass="13946">MTPIVEERNTEPHVPEAEYRIASVEKRPVHKRKVEDYLQNLHRGRPAPQTSEATEVFNLDDEESDQDSVAEEAGEDEPYEGSLQHLDQMRHFILKAPLTKSFVVGSKSLLNPRYTLGFEIW</sequence>
<feature type="compositionally biased region" description="Acidic residues" evidence="1">
    <location>
        <begin position="58"/>
        <end position="79"/>
    </location>
</feature>
<evidence type="ECO:0000313" key="2">
    <source>
        <dbReference type="EMBL" id="KAJ6027599.1"/>
    </source>
</evidence>
<comment type="caution">
    <text evidence="2">The sequence shown here is derived from an EMBL/GenBank/DDBJ whole genome shotgun (WGS) entry which is preliminary data.</text>
</comment>
<dbReference type="Proteomes" id="UP001219568">
    <property type="component" value="Unassembled WGS sequence"/>
</dbReference>
<organism evidence="2 3">
    <name type="scientific">Penicillium canescens</name>
    <dbReference type="NCBI Taxonomy" id="5083"/>
    <lineage>
        <taxon>Eukaryota</taxon>
        <taxon>Fungi</taxon>
        <taxon>Dikarya</taxon>
        <taxon>Ascomycota</taxon>
        <taxon>Pezizomycotina</taxon>
        <taxon>Eurotiomycetes</taxon>
        <taxon>Eurotiomycetidae</taxon>
        <taxon>Eurotiales</taxon>
        <taxon>Aspergillaceae</taxon>
        <taxon>Penicillium</taxon>
    </lineage>
</organism>
<feature type="region of interest" description="Disordered" evidence="1">
    <location>
        <begin position="39"/>
        <end position="79"/>
    </location>
</feature>
<keyword evidence="3" id="KW-1185">Reference proteome</keyword>
<protein>
    <submittedName>
        <fullName evidence="2">Uncharacterized protein</fullName>
    </submittedName>
</protein>
<evidence type="ECO:0000313" key="3">
    <source>
        <dbReference type="Proteomes" id="UP001219568"/>
    </source>
</evidence>